<dbReference type="CDD" id="cd06661">
    <property type="entry name" value="GGCT_like"/>
    <property type="match status" value="1"/>
</dbReference>
<evidence type="ECO:0000256" key="2">
    <source>
        <dbReference type="PIRSR" id="PIRSR617939-1"/>
    </source>
</evidence>
<keyword evidence="1" id="KW-0456">Lyase</keyword>
<feature type="binding site" evidence="3">
    <location>
        <begin position="7"/>
        <end position="12"/>
    </location>
    <ligand>
        <name>substrate</name>
    </ligand>
</feature>
<dbReference type="EMBL" id="UAVW01000021">
    <property type="protein sequence ID" value="SQB16603.1"/>
    <property type="molecule type" value="Genomic_DNA"/>
</dbReference>
<dbReference type="AlphaFoldDB" id="A0A2X2UUT1"/>
<organism evidence="5 6">
    <name type="scientific">Enterocloster clostridioformis</name>
    <dbReference type="NCBI Taxonomy" id="1531"/>
    <lineage>
        <taxon>Bacteria</taxon>
        <taxon>Bacillati</taxon>
        <taxon>Bacillota</taxon>
        <taxon>Clostridia</taxon>
        <taxon>Lachnospirales</taxon>
        <taxon>Lachnospiraceae</taxon>
        <taxon>Enterocloster</taxon>
    </lineage>
</organism>
<proteinExistence type="predicted"/>
<feature type="active site" description="Proton acceptor" evidence="2">
    <location>
        <position position="74"/>
    </location>
</feature>
<dbReference type="Proteomes" id="UP000251853">
    <property type="component" value="Unassembled WGS sequence"/>
</dbReference>
<feature type="domain" description="Gamma-glutamylcyclotransferase AIG2-like" evidence="4">
    <location>
        <begin position="8"/>
        <end position="108"/>
    </location>
</feature>
<name>A0A2X2UUT1_9FIRM</name>
<dbReference type="RefSeq" id="WP_160116386.1">
    <property type="nucleotide sequence ID" value="NZ_JAIWZC010000001.1"/>
</dbReference>
<evidence type="ECO:0000256" key="1">
    <source>
        <dbReference type="ARBA" id="ARBA00023239"/>
    </source>
</evidence>
<evidence type="ECO:0000259" key="4">
    <source>
        <dbReference type="Pfam" id="PF06094"/>
    </source>
</evidence>
<protein>
    <submittedName>
        <fullName evidence="5">AIG2 family protein</fullName>
    </submittedName>
</protein>
<reference evidence="5 6" key="1">
    <citation type="submission" date="2018-06" db="EMBL/GenBank/DDBJ databases">
        <authorList>
            <consortium name="Pathogen Informatics"/>
            <person name="Doyle S."/>
        </authorList>
    </citation>
    <scope>NUCLEOTIDE SEQUENCE [LARGE SCALE GENOMIC DNA]</scope>
    <source>
        <strain evidence="5 6">NCTC11224</strain>
    </source>
</reference>
<dbReference type="InterPro" id="IPR013024">
    <property type="entry name" value="GGCT-like"/>
</dbReference>
<evidence type="ECO:0000313" key="6">
    <source>
        <dbReference type="Proteomes" id="UP000251853"/>
    </source>
</evidence>
<dbReference type="Pfam" id="PF06094">
    <property type="entry name" value="GGACT"/>
    <property type="match status" value="1"/>
</dbReference>
<dbReference type="SUPFAM" id="SSF110857">
    <property type="entry name" value="Gamma-glutamyl cyclotransferase-like"/>
    <property type="match status" value="1"/>
</dbReference>
<dbReference type="Gene3D" id="3.10.490.10">
    <property type="entry name" value="Gamma-glutamyl cyclotransferase-like"/>
    <property type="match status" value="1"/>
</dbReference>
<keyword evidence="6" id="KW-1185">Reference proteome</keyword>
<feature type="binding site" evidence="3">
    <location>
        <position position="119"/>
    </location>
    <ligand>
        <name>substrate</name>
    </ligand>
</feature>
<dbReference type="PANTHER" id="PTHR12935">
    <property type="entry name" value="GAMMA-GLUTAMYLCYCLOTRANSFERASE"/>
    <property type="match status" value="1"/>
</dbReference>
<dbReference type="InterPro" id="IPR017939">
    <property type="entry name" value="G-Glutamylcylcotransferase"/>
</dbReference>
<gene>
    <name evidence="5" type="ORF">NCTC11224_05663</name>
</gene>
<accession>A0A2X2UUT1</accession>
<dbReference type="GO" id="GO:0003839">
    <property type="term" value="F:gamma-glutamylcyclotransferase activity"/>
    <property type="evidence" value="ECO:0007669"/>
    <property type="project" value="InterPro"/>
</dbReference>
<dbReference type="InterPro" id="IPR009288">
    <property type="entry name" value="AIG2-like_dom"/>
</dbReference>
<dbReference type="PANTHER" id="PTHR12935:SF0">
    <property type="entry name" value="GAMMA-GLUTAMYLCYCLOTRANSFERASE"/>
    <property type="match status" value="1"/>
</dbReference>
<evidence type="ECO:0000256" key="3">
    <source>
        <dbReference type="PIRSR" id="PIRSR617939-2"/>
    </source>
</evidence>
<sequence>MKNKKYYIAYGSNLSVEQMADRCPDAKIAGQAVLAGWELLFRGCATIAPNPKKNTPVLVWEISERDEGNLDLYEGYPNYYRKEDLNIELLREGAEPEMVTAMVYIMENDFGHRAPSRYYYKVLHDGYKAFHFPMHILEGALKECMDKDAAQRMIEEVQA</sequence>
<evidence type="ECO:0000313" key="5">
    <source>
        <dbReference type="EMBL" id="SQB16603.1"/>
    </source>
</evidence>
<dbReference type="InterPro" id="IPR036568">
    <property type="entry name" value="GGCT-like_sf"/>
</dbReference>